<comment type="caution">
    <text evidence="1">The sequence shown here is derived from an EMBL/GenBank/DDBJ whole genome shotgun (WGS) entry which is preliminary data.</text>
</comment>
<keyword evidence="2" id="KW-1185">Reference proteome</keyword>
<accession>A0A401UFJ6</accession>
<gene>
    <name evidence="1" type="ORF">SanaruYs_38690</name>
</gene>
<protein>
    <submittedName>
        <fullName evidence="1">Uncharacterized protein</fullName>
    </submittedName>
</protein>
<reference evidence="1 2" key="1">
    <citation type="submission" date="2018-11" db="EMBL/GenBank/DDBJ databases">
        <title>Chryseotalea sanarue gen. nov., sp., nov., a member of the family Cytophagaceae, isolated from a brackish lake in Hamamatsu Japan.</title>
        <authorList>
            <person name="Maejima Y."/>
            <person name="Iino T."/>
            <person name="Muraguchi Y."/>
            <person name="Fukuda K."/>
            <person name="Ohkuma M."/>
            <person name="Moriuchi R."/>
            <person name="Dohra H."/>
            <person name="Kimbara K."/>
            <person name="Shintani M."/>
        </authorList>
    </citation>
    <scope>NUCLEOTIDE SEQUENCE [LARGE SCALE GENOMIC DNA]</scope>
    <source>
        <strain evidence="1 2">Ys</strain>
    </source>
</reference>
<evidence type="ECO:0000313" key="1">
    <source>
        <dbReference type="EMBL" id="GCC53624.1"/>
    </source>
</evidence>
<name>A0A401UFJ6_9BACT</name>
<proteinExistence type="predicted"/>
<dbReference type="EMBL" id="BHXQ01000008">
    <property type="protein sequence ID" value="GCC53624.1"/>
    <property type="molecule type" value="Genomic_DNA"/>
</dbReference>
<sequence length="147" mass="17155">MTEMKTEMKTKTIIEKSFKHANILRVAGNTGVMIVEATTSYIPIEEFKAIFNYIGDSIAKEPVTKLIFDKTKLTVFHQPSMEWYFVEWKEKMFDLGLKVHRKILPADNVFKQSVKIGRDRIKQIFPNGKYNEMDIQYADSIEEAIQK</sequence>
<dbReference type="Proteomes" id="UP000288227">
    <property type="component" value="Unassembled WGS sequence"/>
</dbReference>
<evidence type="ECO:0000313" key="2">
    <source>
        <dbReference type="Proteomes" id="UP000288227"/>
    </source>
</evidence>
<organism evidence="1 2">
    <name type="scientific">Chryseotalea sanaruensis</name>
    <dbReference type="NCBI Taxonomy" id="2482724"/>
    <lineage>
        <taxon>Bacteria</taxon>
        <taxon>Pseudomonadati</taxon>
        <taxon>Bacteroidota</taxon>
        <taxon>Cytophagia</taxon>
        <taxon>Cytophagales</taxon>
        <taxon>Chryseotaleaceae</taxon>
        <taxon>Chryseotalea</taxon>
    </lineage>
</organism>
<dbReference type="AlphaFoldDB" id="A0A401UFJ6"/>